<proteinExistence type="predicted"/>
<keyword evidence="3" id="KW-1185">Reference proteome</keyword>
<protein>
    <recommendedName>
        <fullName evidence="4">Integral membrane protein</fullName>
    </recommendedName>
</protein>
<feature type="transmembrane region" description="Helical" evidence="1">
    <location>
        <begin position="35"/>
        <end position="53"/>
    </location>
</feature>
<evidence type="ECO:0000313" key="2">
    <source>
        <dbReference type="EMBL" id="STZ76423.1"/>
    </source>
</evidence>
<dbReference type="EMBL" id="UGQS01000002">
    <property type="protein sequence ID" value="STZ76423.1"/>
    <property type="molecule type" value="Genomic_DNA"/>
</dbReference>
<reference evidence="2 3" key="1">
    <citation type="submission" date="2018-06" db="EMBL/GenBank/DDBJ databases">
        <authorList>
            <consortium name="Pathogen Informatics"/>
            <person name="Doyle S."/>
        </authorList>
    </citation>
    <scope>NUCLEOTIDE SEQUENCE [LARGE SCALE GENOMIC DNA]</scope>
    <source>
        <strain evidence="2 3">NCTC10295</strain>
    </source>
</reference>
<accession>A0A378UI50</accession>
<organism evidence="2 3">
    <name type="scientific">Bergeriella denitrificans</name>
    <name type="common">Neisseria denitrificans</name>
    <dbReference type="NCBI Taxonomy" id="494"/>
    <lineage>
        <taxon>Bacteria</taxon>
        <taxon>Pseudomonadati</taxon>
        <taxon>Pseudomonadota</taxon>
        <taxon>Betaproteobacteria</taxon>
        <taxon>Neisseriales</taxon>
        <taxon>Neisseriaceae</taxon>
        <taxon>Bergeriella</taxon>
    </lineage>
</organism>
<keyword evidence="1" id="KW-1133">Transmembrane helix</keyword>
<feature type="transmembrane region" description="Helical" evidence="1">
    <location>
        <begin position="60"/>
        <end position="77"/>
    </location>
</feature>
<gene>
    <name evidence="2" type="ORF">NCTC10295_01187</name>
</gene>
<keyword evidence="1" id="KW-0472">Membrane</keyword>
<feature type="transmembrane region" description="Helical" evidence="1">
    <location>
        <begin position="97"/>
        <end position="119"/>
    </location>
</feature>
<evidence type="ECO:0000256" key="1">
    <source>
        <dbReference type="SAM" id="Phobius"/>
    </source>
</evidence>
<evidence type="ECO:0000313" key="3">
    <source>
        <dbReference type="Proteomes" id="UP000254651"/>
    </source>
</evidence>
<evidence type="ECO:0008006" key="4">
    <source>
        <dbReference type="Google" id="ProtNLM"/>
    </source>
</evidence>
<dbReference type="Proteomes" id="UP000254651">
    <property type="component" value="Unassembled WGS sequence"/>
</dbReference>
<name>A0A378UI50_BERDE</name>
<sequence>MFKRPEELIVLVLALLWVALTYFGAASLGADAATVFLITGLTLAWAAVCFLLWQRNLSRLIWPFFLGALAACWWPLADWYAVKDLPAAAAAQAEMPWYAGWTFKGIWAALPVLLGYTFLWKRTRRRKLAEAANFRPE</sequence>
<dbReference type="RefSeq" id="WP_066077866.1">
    <property type="nucleotide sequence ID" value="NZ_CP181246.1"/>
</dbReference>
<dbReference type="AlphaFoldDB" id="A0A378UI50"/>
<keyword evidence="1" id="KW-0812">Transmembrane</keyword>